<gene>
    <name evidence="1" type="ORF">M5K25_000172</name>
</gene>
<comment type="caution">
    <text evidence="1">The sequence shown here is derived from an EMBL/GenBank/DDBJ whole genome shotgun (WGS) entry which is preliminary data.</text>
</comment>
<dbReference type="InterPro" id="IPR023214">
    <property type="entry name" value="HAD_sf"/>
</dbReference>
<name>A0ABD0VSW8_DENTH</name>
<dbReference type="Gene3D" id="3.40.50.1000">
    <property type="entry name" value="HAD superfamily/HAD-like"/>
    <property type="match status" value="1"/>
</dbReference>
<dbReference type="InterPro" id="IPR036412">
    <property type="entry name" value="HAD-like_sf"/>
</dbReference>
<dbReference type="EMBL" id="JANQDX010000001">
    <property type="protein sequence ID" value="KAL0928299.1"/>
    <property type="molecule type" value="Genomic_DNA"/>
</dbReference>
<dbReference type="Pfam" id="PF13344">
    <property type="entry name" value="Hydrolase_6"/>
    <property type="match status" value="1"/>
</dbReference>
<reference evidence="1 2" key="1">
    <citation type="journal article" date="2024" name="Plant Biotechnol. J.">
        <title>Dendrobium thyrsiflorum genome and its molecular insights into genes involved in important horticultural traits.</title>
        <authorList>
            <person name="Chen B."/>
            <person name="Wang J.Y."/>
            <person name="Zheng P.J."/>
            <person name="Li K.L."/>
            <person name="Liang Y.M."/>
            <person name="Chen X.F."/>
            <person name="Zhang C."/>
            <person name="Zhao X."/>
            <person name="He X."/>
            <person name="Zhang G.Q."/>
            <person name="Liu Z.J."/>
            <person name="Xu Q."/>
        </authorList>
    </citation>
    <scope>NUCLEOTIDE SEQUENCE [LARGE SCALE GENOMIC DNA]</scope>
    <source>
        <strain evidence="1">GZMU011</strain>
    </source>
</reference>
<organism evidence="1 2">
    <name type="scientific">Dendrobium thyrsiflorum</name>
    <name type="common">Pinecone-like raceme dendrobium</name>
    <name type="synonym">Orchid</name>
    <dbReference type="NCBI Taxonomy" id="117978"/>
    <lineage>
        <taxon>Eukaryota</taxon>
        <taxon>Viridiplantae</taxon>
        <taxon>Streptophyta</taxon>
        <taxon>Embryophyta</taxon>
        <taxon>Tracheophyta</taxon>
        <taxon>Spermatophyta</taxon>
        <taxon>Magnoliopsida</taxon>
        <taxon>Liliopsida</taxon>
        <taxon>Asparagales</taxon>
        <taxon>Orchidaceae</taxon>
        <taxon>Epidendroideae</taxon>
        <taxon>Malaxideae</taxon>
        <taxon>Dendrobiinae</taxon>
        <taxon>Dendrobium</taxon>
    </lineage>
</organism>
<evidence type="ECO:0008006" key="3">
    <source>
        <dbReference type="Google" id="ProtNLM"/>
    </source>
</evidence>
<dbReference type="PANTHER" id="PTHR19288">
    <property type="entry name" value="4-NITROPHENYLPHOSPHATASE-RELATED"/>
    <property type="match status" value="1"/>
</dbReference>
<sequence>MPHCKRLRILTILSISSRPSSLIVMVDFYFLPSSPPSSFAFYLMNFREFINVVFMYCLLQEWCKGETLIDDVPETLDMLRSKGKRLVFVTNNSTKFQTQYGKKFEILGLNVREIFASSFAAAVYLKLIDFPKDKKVRILKPLPKLTIPWH</sequence>
<proteinExistence type="predicted"/>
<accession>A0ABD0VSW8</accession>
<keyword evidence="2" id="KW-1185">Reference proteome</keyword>
<dbReference type="Proteomes" id="UP001552299">
    <property type="component" value="Unassembled WGS sequence"/>
</dbReference>
<protein>
    <recommendedName>
        <fullName evidence="3">Phosphoglycolate phosphatase</fullName>
    </recommendedName>
</protein>
<evidence type="ECO:0000313" key="1">
    <source>
        <dbReference type="EMBL" id="KAL0928299.1"/>
    </source>
</evidence>
<dbReference type="AlphaFoldDB" id="A0ABD0VSW8"/>
<dbReference type="InterPro" id="IPR006357">
    <property type="entry name" value="HAD-SF_hydro_IIA"/>
</dbReference>
<evidence type="ECO:0000313" key="2">
    <source>
        <dbReference type="Proteomes" id="UP001552299"/>
    </source>
</evidence>
<dbReference type="SUPFAM" id="SSF56784">
    <property type="entry name" value="HAD-like"/>
    <property type="match status" value="1"/>
</dbReference>
<dbReference type="PANTHER" id="PTHR19288:SF46">
    <property type="entry name" value="HALOACID DEHALOGENASE-LIKE HYDROLASE DOMAIN-CONTAINING PROTEIN 2"/>
    <property type="match status" value="1"/>
</dbReference>